<organism evidence="1 2">
    <name type="scientific">Nocardia flavorosea</name>
    <dbReference type="NCBI Taxonomy" id="53429"/>
    <lineage>
        <taxon>Bacteria</taxon>
        <taxon>Bacillati</taxon>
        <taxon>Actinomycetota</taxon>
        <taxon>Actinomycetes</taxon>
        <taxon>Mycobacteriales</taxon>
        <taxon>Nocardiaceae</taxon>
        <taxon>Nocardia</taxon>
    </lineage>
</organism>
<evidence type="ECO:0000313" key="1">
    <source>
        <dbReference type="EMBL" id="NKY56160.1"/>
    </source>
</evidence>
<protein>
    <submittedName>
        <fullName evidence="1">Uncharacterized protein</fullName>
    </submittedName>
</protein>
<dbReference type="AlphaFoldDB" id="A0A846YEK1"/>
<sequence>MSMTRMIEDRPTVKYRPSRLFRYGREHQWDYLTSADVTVRFDRDADFSLDIDTARVLLAELGAALTEHDNTYRVDLVKAVA</sequence>
<accession>A0A846YEK1</accession>
<reference evidence="1 2" key="1">
    <citation type="submission" date="2020-04" db="EMBL/GenBank/DDBJ databases">
        <title>MicrobeNet Type strains.</title>
        <authorList>
            <person name="Nicholson A.C."/>
        </authorList>
    </citation>
    <scope>NUCLEOTIDE SEQUENCE [LARGE SCALE GENOMIC DNA]</scope>
    <source>
        <strain evidence="1 2">JCM 3332</strain>
    </source>
</reference>
<gene>
    <name evidence="1" type="ORF">HGA15_08310</name>
</gene>
<comment type="caution">
    <text evidence="1">The sequence shown here is derived from an EMBL/GenBank/DDBJ whole genome shotgun (WGS) entry which is preliminary data.</text>
</comment>
<dbReference type="EMBL" id="JAAXOT010000003">
    <property type="protein sequence ID" value="NKY56160.1"/>
    <property type="molecule type" value="Genomic_DNA"/>
</dbReference>
<name>A0A846YEK1_9NOCA</name>
<keyword evidence="2" id="KW-1185">Reference proteome</keyword>
<proteinExistence type="predicted"/>
<evidence type="ECO:0000313" key="2">
    <source>
        <dbReference type="Proteomes" id="UP000570678"/>
    </source>
</evidence>
<dbReference type="Proteomes" id="UP000570678">
    <property type="component" value="Unassembled WGS sequence"/>
</dbReference>
<dbReference type="RefSeq" id="WP_157116244.1">
    <property type="nucleotide sequence ID" value="NZ_JARWNH010000028.1"/>
</dbReference>